<reference evidence="1" key="1">
    <citation type="journal article" date="2012" name="PLoS ONE">
        <title>Gene sets for utilization of primary and secondary nutrition supplies in the distal gut of endangered iberian lynx.</title>
        <authorList>
            <person name="Alcaide M."/>
            <person name="Messina E."/>
            <person name="Richter M."/>
            <person name="Bargiela R."/>
            <person name="Peplies J."/>
            <person name="Huws S.A."/>
            <person name="Newbold C.J."/>
            <person name="Golyshin P.N."/>
            <person name="Simon M.A."/>
            <person name="Lopez G."/>
            <person name="Yakimov M.M."/>
            <person name="Ferrer M."/>
        </authorList>
    </citation>
    <scope>NUCLEOTIDE SEQUENCE</scope>
</reference>
<dbReference type="EMBL" id="AMCI01005721">
    <property type="protein sequence ID" value="EJW95574.1"/>
    <property type="molecule type" value="Genomic_DNA"/>
</dbReference>
<organism evidence="1">
    <name type="scientific">gut metagenome</name>
    <dbReference type="NCBI Taxonomy" id="749906"/>
    <lineage>
        <taxon>unclassified sequences</taxon>
        <taxon>metagenomes</taxon>
        <taxon>organismal metagenomes</taxon>
    </lineage>
</organism>
<accession>J9G7Z4</accession>
<comment type="caution">
    <text evidence="1">The sequence shown here is derived from an EMBL/GenBank/DDBJ whole genome shotgun (WGS) entry which is preliminary data.</text>
</comment>
<name>J9G7Z4_9ZZZZ</name>
<dbReference type="AlphaFoldDB" id="J9G7Z4"/>
<evidence type="ECO:0000313" key="1">
    <source>
        <dbReference type="EMBL" id="EJW95574.1"/>
    </source>
</evidence>
<gene>
    <name evidence="1" type="ORF">EVA_16320</name>
</gene>
<proteinExistence type="predicted"/>
<sequence length="54" mass="6004">MCIETAAMSAPAAMALTGIFSPKYRWVPCASSTRHFIPWRCASATMPRRSEQMP</sequence>
<protein>
    <submittedName>
        <fullName evidence="1">Uncharacterized protein</fullName>
    </submittedName>
</protein>